<reference evidence="2" key="1">
    <citation type="submission" date="2023-07" db="EMBL/GenBank/DDBJ databases">
        <title>Functional and genomic diversity of the sorghum phyllosphere microbiome.</title>
        <authorList>
            <person name="Shade A."/>
        </authorList>
    </citation>
    <scope>NUCLEOTIDE SEQUENCE</scope>
    <source>
        <strain evidence="2">SORGH_AS_0908</strain>
    </source>
</reference>
<feature type="region of interest" description="Disordered" evidence="1">
    <location>
        <begin position="193"/>
        <end position="260"/>
    </location>
</feature>
<dbReference type="EMBL" id="JAUTBB010000001">
    <property type="protein sequence ID" value="MDQ1121067.1"/>
    <property type="molecule type" value="Genomic_DNA"/>
</dbReference>
<dbReference type="Proteomes" id="UP001234354">
    <property type="component" value="Unassembled WGS sequence"/>
</dbReference>
<proteinExistence type="predicted"/>
<protein>
    <submittedName>
        <fullName evidence="2">Uncharacterized protein</fullName>
    </submittedName>
</protein>
<comment type="caution">
    <text evidence="2">The sequence shown here is derived from an EMBL/GenBank/DDBJ whole genome shotgun (WGS) entry which is preliminary data.</text>
</comment>
<organism evidence="2 3">
    <name type="scientific">Pseudoxanthomonas winnipegensis</name>
    <dbReference type="NCBI Taxonomy" id="2480810"/>
    <lineage>
        <taxon>Bacteria</taxon>
        <taxon>Pseudomonadati</taxon>
        <taxon>Pseudomonadota</taxon>
        <taxon>Gammaproteobacteria</taxon>
        <taxon>Lysobacterales</taxon>
        <taxon>Lysobacteraceae</taxon>
        <taxon>Pseudoxanthomonas</taxon>
    </lineage>
</organism>
<feature type="region of interest" description="Disordered" evidence="1">
    <location>
        <begin position="274"/>
        <end position="295"/>
    </location>
</feature>
<evidence type="ECO:0000313" key="3">
    <source>
        <dbReference type="Proteomes" id="UP001234354"/>
    </source>
</evidence>
<name>A0AAW8GFK3_9GAMM</name>
<evidence type="ECO:0000256" key="1">
    <source>
        <dbReference type="SAM" id="MobiDB-lite"/>
    </source>
</evidence>
<dbReference type="AlphaFoldDB" id="A0AAW8GFK3"/>
<evidence type="ECO:0000313" key="2">
    <source>
        <dbReference type="EMBL" id="MDQ1121067.1"/>
    </source>
</evidence>
<accession>A0AAW8GFK3</accession>
<sequence length="295" mass="32826">MLLFRIRQGHIAPACRPEPPRALLVERSLLRCLSTRSWGKPQRSELRSTGVGPMLPFGIRQGRIAPACRPEPRRALLVERSLLRCLSTRSWGKPQRSELRSTGVGRVLPFGTRQGRIASACRPAPRRALLVERSLLRCLSTRSSGKPQRSELRSTSVGPMLPFGIRQGRIASARRPEPRHALLVERSLLRCLSTGSSGKPQRSELRCLSTRSSGKPQRSELRSTGVGPMLFSAFRKDASPPRCDPSNTRRTKSAPRVAATAPMRRNRGLRVRARRARAAVPVPGRRLPRPAMEQT</sequence>
<feature type="compositionally biased region" description="Low complexity" evidence="1">
    <location>
        <begin position="278"/>
        <end position="295"/>
    </location>
</feature>
<gene>
    <name evidence="2" type="ORF">QE383_003375</name>
</gene>